<organism evidence="3 4">
    <name type="scientific">Porphyromonas catoniae F0037</name>
    <dbReference type="NCBI Taxonomy" id="1127696"/>
    <lineage>
        <taxon>Bacteria</taxon>
        <taxon>Pseudomonadati</taxon>
        <taxon>Bacteroidota</taxon>
        <taxon>Bacteroidia</taxon>
        <taxon>Bacteroidales</taxon>
        <taxon>Porphyromonadaceae</taxon>
        <taxon>Porphyromonas</taxon>
    </lineage>
</organism>
<dbReference type="EMBL" id="AMEQ01000006">
    <property type="protein sequence ID" value="EKY03022.1"/>
    <property type="molecule type" value="Genomic_DNA"/>
</dbReference>
<dbReference type="Pfam" id="PF14717">
    <property type="entry name" value="DUF4465"/>
    <property type="match status" value="1"/>
</dbReference>
<dbReference type="Proteomes" id="UP000010408">
    <property type="component" value="Unassembled WGS sequence"/>
</dbReference>
<gene>
    <name evidence="3" type="ORF">HMPREF9134_00203</name>
</gene>
<dbReference type="Gene3D" id="2.160.20.10">
    <property type="entry name" value="Single-stranded right-handed beta-helix, Pectin lyase-like"/>
    <property type="match status" value="1"/>
</dbReference>
<evidence type="ECO:0000313" key="3">
    <source>
        <dbReference type="EMBL" id="EKY03022.1"/>
    </source>
</evidence>
<dbReference type="InterPro" id="IPR027828">
    <property type="entry name" value="DUF4465"/>
</dbReference>
<dbReference type="RefSeq" id="WP_005468329.1">
    <property type="nucleotide sequence ID" value="NZ_KB291038.1"/>
</dbReference>
<accession>L1NIJ4</accession>
<dbReference type="Gene3D" id="2.60.40.1290">
    <property type="match status" value="2"/>
</dbReference>
<dbReference type="eggNOG" id="COG3291">
    <property type="taxonomic scope" value="Bacteria"/>
</dbReference>
<dbReference type="STRING" id="1127696.HMPREF9134_00203"/>
<dbReference type="Pfam" id="PF18962">
    <property type="entry name" value="Por_Secre_tail"/>
    <property type="match status" value="1"/>
</dbReference>
<dbReference type="Gene3D" id="2.60.120.1350">
    <property type="entry name" value="Protein of unknown function DUF4465"/>
    <property type="match status" value="1"/>
</dbReference>
<evidence type="ECO:0000313" key="4">
    <source>
        <dbReference type="Proteomes" id="UP000010408"/>
    </source>
</evidence>
<dbReference type="SUPFAM" id="SSF49854">
    <property type="entry name" value="Spermadhesin, CUB domain"/>
    <property type="match status" value="1"/>
</dbReference>
<dbReference type="Gene3D" id="2.60.120.290">
    <property type="entry name" value="Spermadhesin, CUB domain"/>
    <property type="match status" value="1"/>
</dbReference>
<feature type="chain" id="PRO_5003954632" description="Secretion system C-terminal sorting domain-containing protein" evidence="1">
    <location>
        <begin position="21"/>
        <end position="2177"/>
    </location>
</feature>
<protein>
    <recommendedName>
        <fullName evidence="2">Secretion system C-terminal sorting domain-containing protein</fullName>
    </recommendedName>
</protein>
<dbReference type="PATRIC" id="fig|1127696.3.peg.167"/>
<dbReference type="InterPro" id="IPR011050">
    <property type="entry name" value="Pectin_lyase_fold/virulence"/>
</dbReference>
<reference evidence="3 4" key="1">
    <citation type="submission" date="2012-05" db="EMBL/GenBank/DDBJ databases">
        <authorList>
            <person name="Weinstock G."/>
            <person name="Sodergren E."/>
            <person name="Lobos E.A."/>
            <person name="Fulton L."/>
            <person name="Fulton R."/>
            <person name="Courtney L."/>
            <person name="Fronick C."/>
            <person name="O'Laughlin M."/>
            <person name="Godfrey J."/>
            <person name="Wilson R.M."/>
            <person name="Miner T."/>
            <person name="Farmer C."/>
            <person name="Delehaunty K."/>
            <person name="Cordes M."/>
            <person name="Minx P."/>
            <person name="Tomlinson C."/>
            <person name="Chen J."/>
            <person name="Wollam A."/>
            <person name="Pepin K.H."/>
            <person name="Bhonagiri V."/>
            <person name="Zhang X."/>
            <person name="Suruliraj S."/>
            <person name="Warren W."/>
            <person name="Mitreva M."/>
            <person name="Mardis E.R."/>
            <person name="Wilson R.K."/>
        </authorList>
    </citation>
    <scope>NUCLEOTIDE SEQUENCE [LARGE SCALE GENOMIC DNA]</scope>
    <source>
        <strain evidence="3 4">F0037</strain>
    </source>
</reference>
<feature type="signal peptide" evidence="1">
    <location>
        <begin position="1"/>
        <end position="20"/>
    </location>
</feature>
<evidence type="ECO:0000259" key="2">
    <source>
        <dbReference type="Pfam" id="PF18962"/>
    </source>
</evidence>
<keyword evidence="1" id="KW-0732">Signal</keyword>
<dbReference type="InterPro" id="IPR035914">
    <property type="entry name" value="Sperma_CUB_dom_sf"/>
</dbReference>
<dbReference type="SUPFAM" id="SSF51126">
    <property type="entry name" value="Pectin lyase-like"/>
    <property type="match status" value="1"/>
</dbReference>
<dbReference type="InterPro" id="IPR026444">
    <property type="entry name" value="Secre_tail"/>
</dbReference>
<sequence length="2177" mass="234571">MRRILLSLWLLCFVSLGLNAQILMPREDGAEKVETIAVEKFFYDSGGPSGNQATQRVNAITFVPKPGEMIEITFEEVQLSAATLYFYDGKVPLVKIPAADEDEDDEYQKPSVPARYSYTGNKMEPKVIRSQSPDGKLTVVFVNANGIGKGWVAKVKSSPRTADDPKAPEEPKDIVKIGRTHRTVEVGDTPLNFYDDGGKEGKITENFEGSITFTPKTAGRRVRITFNKLDLFNTNPLRNDQLHIYNGKEAKAEKHLRTLLSDKTPVVLLSASEDGALTVTLKSTTGVTKSGFEAVVTEFVPQAMALDGIKQTQLESNKPVMAGAKKQEILEVNIQAKDVLQPLTATSFTFSTEGSTEGVLSAAELWTKDRGVVAPARRLAEVTSIGNTFTVTLSSPYTLMDGDNAFVLYYDIAETAQTGGQVDASLVSVLLSGKEEKPSETAVPGSRPIQNTIHSSEGHNTYKIYGEWKFLPTMTFNKYAGGRVDQMTTLLPSKSGEVVELDFEYFKVYYGKASYQPKAKFIVYNGATASGTPLWSANLGNHDVGPKVLRSTSADGALTIVFNPNETSSSYTEKGWSASVRSVTPKSMTLAKAIGFQASTEAIPTGSVKQAILGLELQTEGFLTPLTLDKLSINLKGSEGYLARVALYATADKREFSANDLVAEASAPLGSTITLTPNESRQLAEGTSYYYIAYDPKSDAPAGITYDASFTELIVSGATYTITSPDPDGARKSRSQHIFQGGTDETVQVTSPITFYDAGGVDRKAPNGTASGSVRFVPKAGEVIRCRVVSAGLTRTQHLRFYSGQSTDAKDQLLDVSGSDQQYPSIVSLADDGSVTVQYTKGYGESDWEIEVESIVPQPLSIASVTTEVASEAKLLAGAKNEPFLHITLKVEGDKGALEVMGFELAGLTEASKKALLKRCLYSSGADATLTTTKLFASTEDASVTTFTGSETFIKPGSYHYWLTGDIATSVAAGTEVSMSLKQVRSKDKPAVAPTDSKEAKREVKAGMHGEYLVGASSTAKYKSLKEATDALSAAGVDGPVTLLLESGVYTDMVSIPAIEGLSSTNTLTIRSQSGKRSDVVFDIKPYKTVGEDKPGHFTIDGTDYLTLEALTIKGYDKKAPAVVLVRNKSEHVTIRDCYLWAPLALDYLTGNIAVLKTSAKNEPYQNNDYLTLISSTLEGGYQGAYIDGTGHIALPKQKGAHLKDNVFIGQGSVGIYATLEHDALYEGNTIYGRGEVANPYKALDITLMGNTVIRNNKVEVHGLLGKRRDINALHLRHTRSTSDTPSGRNLIYNNELRITADNGADAAYGIVFSDPNLEDLDILHNSVSITNPTAKQNSAPLAIIGRGSNVAKSVNIRNNLFQNHAGGYVYYMQKEAFKTGITFSHNATFSSGTHYAKVGENVTRDKWKELTGDATSIVEDVQFFDEESSLLPRAVGSLRFAPRQAEVTHDITGAERPSSLVTAGAYEVTEHDTPALASGYPKVSEVGVTTAKLLVKATDFGKLLYKVLPSTAAAPTLDELKASTDKLTFSKNTEQGKTLTGLTSETEYKLYGLLLGLNGVYTDAFTPIAFTTTHAPTAVSTFEAVGKGTADFDDGTAHFDGFTVEEVPAGAKAGSKHIAKVNSPAEVTITNSRGNLLLDGFWLKSNKSVILKTKDKDGAEGKSKTLEATGEEWLYINLRELGKLHSLSLTTLGEAYIDDFSGTPAPLVLDDSEESAMSGEVKTLSVAPKGGVLPYSYLWKDALGKEVSREATLRVKATHTQLYGVEVRDAWDQVISAHKTLKVSGESAVATFDDLSLAPESHWTGDNTKGDEAYETTFYSGSYGFANTYIKKWSTWGGYAYSNRTSTSFATWDPDQYNSAVGHGVAGSKNYGIAYLLGGSTKISVTHAPKAILSGMYVTNTAWVKHVTEHGTGIGPDANTPFKKGDYYKITAVSNDDETKKIDFYLVDFRSDNPADHYVIDSWQWLDLSALGEVSSIRFNAAGTRANQFGSTIPFYFALDNVGGKVIEETSSSITVRPGSTESFDLAKLFASTSLPKKAGATTTYALVEAPEATLATASVVDGKLQVVGKVKGETNLLVKATSHGASVYLRVPLALGEPRPVDPTLSITDLRVLPNPATEYITLTAEGKVEIYALSGALIYRTTNYTRGSRISISDYAPGVYLVRAGGSTQRFIKK</sequence>
<evidence type="ECO:0000256" key="1">
    <source>
        <dbReference type="SAM" id="SignalP"/>
    </source>
</evidence>
<dbReference type="InterPro" id="IPR012334">
    <property type="entry name" value="Pectin_lyas_fold"/>
</dbReference>
<name>L1NIJ4_9PORP</name>
<feature type="domain" description="Secretion system C-terminal sorting" evidence="2">
    <location>
        <begin position="2115"/>
        <end position="2177"/>
    </location>
</feature>
<proteinExistence type="predicted"/>
<dbReference type="HOGENOM" id="CLU_231297_0_0_10"/>
<dbReference type="NCBIfam" id="TIGR04183">
    <property type="entry name" value="Por_Secre_tail"/>
    <property type="match status" value="1"/>
</dbReference>
<comment type="caution">
    <text evidence="3">The sequence shown here is derived from an EMBL/GenBank/DDBJ whole genome shotgun (WGS) entry which is preliminary data.</text>
</comment>